<evidence type="ECO:0000256" key="1">
    <source>
        <dbReference type="SAM" id="MobiDB-lite"/>
    </source>
</evidence>
<dbReference type="Proteomes" id="UP001459277">
    <property type="component" value="Unassembled WGS sequence"/>
</dbReference>
<gene>
    <name evidence="2" type="ORF">SO802_008668</name>
</gene>
<reference evidence="2 3" key="1">
    <citation type="submission" date="2024-01" db="EMBL/GenBank/DDBJ databases">
        <title>A telomere-to-telomere, gap-free genome of sweet tea (Lithocarpus litseifolius).</title>
        <authorList>
            <person name="Zhou J."/>
        </authorList>
    </citation>
    <scope>NUCLEOTIDE SEQUENCE [LARGE SCALE GENOMIC DNA]</scope>
    <source>
        <strain evidence="2">Zhou-2022a</strain>
        <tissue evidence="2">Leaf</tissue>
    </source>
</reference>
<feature type="compositionally biased region" description="Polar residues" evidence="1">
    <location>
        <begin position="30"/>
        <end position="45"/>
    </location>
</feature>
<proteinExistence type="predicted"/>
<sequence>MQPREKSPMANRHYYVHHPETTDDEYAERAQTNNGKNKKPMTSSSDESESALKLNLRASQEGDDHDMDANKFSTTIEVELNPRSWLRSLIDSGTLLLSMSMAER</sequence>
<feature type="region of interest" description="Disordered" evidence="1">
    <location>
        <begin position="1"/>
        <end position="68"/>
    </location>
</feature>
<accession>A0AAW2D9Z1</accession>
<dbReference type="AlphaFoldDB" id="A0AAW2D9Z1"/>
<organism evidence="2 3">
    <name type="scientific">Lithocarpus litseifolius</name>
    <dbReference type="NCBI Taxonomy" id="425828"/>
    <lineage>
        <taxon>Eukaryota</taxon>
        <taxon>Viridiplantae</taxon>
        <taxon>Streptophyta</taxon>
        <taxon>Embryophyta</taxon>
        <taxon>Tracheophyta</taxon>
        <taxon>Spermatophyta</taxon>
        <taxon>Magnoliopsida</taxon>
        <taxon>eudicotyledons</taxon>
        <taxon>Gunneridae</taxon>
        <taxon>Pentapetalae</taxon>
        <taxon>rosids</taxon>
        <taxon>fabids</taxon>
        <taxon>Fagales</taxon>
        <taxon>Fagaceae</taxon>
        <taxon>Lithocarpus</taxon>
    </lineage>
</organism>
<evidence type="ECO:0000313" key="3">
    <source>
        <dbReference type="Proteomes" id="UP001459277"/>
    </source>
</evidence>
<protein>
    <submittedName>
        <fullName evidence="2">Uncharacterized protein</fullName>
    </submittedName>
</protein>
<dbReference type="EMBL" id="JAZDWU010000003">
    <property type="protein sequence ID" value="KAL0007166.1"/>
    <property type="molecule type" value="Genomic_DNA"/>
</dbReference>
<evidence type="ECO:0000313" key="2">
    <source>
        <dbReference type="EMBL" id="KAL0007166.1"/>
    </source>
</evidence>
<name>A0AAW2D9Z1_9ROSI</name>
<keyword evidence="3" id="KW-1185">Reference proteome</keyword>
<comment type="caution">
    <text evidence="2">The sequence shown here is derived from an EMBL/GenBank/DDBJ whole genome shotgun (WGS) entry which is preliminary data.</text>
</comment>